<proteinExistence type="predicted"/>
<evidence type="ECO:0000313" key="2">
    <source>
        <dbReference type="Proteomes" id="UP001428341"/>
    </source>
</evidence>
<dbReference type="EMBL" id="JBCGBO010000025">
    <property type="protein sequence ID" value="KAK9176387.1"/>
    <property type="molecule type" value="Genomic_DNA"/>
</dbReference>
<protein>
    <submittedName>
        <fullName evidence="1">Uncharacterized protein</fullName>
    </submittedName>
</protein>
<name>A0AAP0Q8Y2_9ROSI</name>
<keyword evidence="2" id="KW-1185">Reference proteome</keyword>
<comment type="caution">
    <text evidence="1">The sequence shown here is derived from an EMBL/GenBank/DDBJ whole genome shotgun (WGS) entry which is preliminary data.</text>
</comment>
<organism evidence="1 2">
    <name type="scientific">Citrus x changshan-huyou</name>
    <dbReference type="NCBI Taxonomy" id="2935761"/>
    <lineage>
        <taxon>Eukaryota</taxon>
        <taxon>Viridiplantae</taxon>
        <taxon>Streptophyta</taxon>
        <taxon>Embryophyta</taxon>
        <taxon>Tracheophyta</taxon>
        <taxon>Spermatophyta</taxon>
        <taxon>Magnoliopsida</taxon>
        <taxon>eudicotyledons</taxon>
        <taxon>Gunneridae</taxon>
        <taxon>Pentapetalae</taxon>
        <taxon>rosids</taxon>
        <taxon>malvids</taxon>
        <taxon>Sapindales</taxon>
        <taxon>Rutaceae</taxon>
        <taxon>Aurantioideae</taxon>
        <taxon>Citrus</taxon>
    </lineage>
</organism>
<evidence type="ECO:0000313" key="1">
    <source>
        <dbReference type="EMBL" id="KAK9176387.1"/>
    </source>
</evidence>
<gene>
    <name evidence="1" type="ORF">WN944_028404</name>
</gene>
<dbReference type="PROSITE" id="PS51257">
    <property type="entry name" value="PROKAR_LIPOPROTEIN"/>
    <property type="match status" value="1"/>
</dbReference>
<accession>A0AAP0Q8Y2</accession>
<sequence length="102" mass="11635">MQVPKVSASSRSISGNFAQWVLLSACANGITLSQSHYRRRLTSEAKDFRIRMVDKLFSYFTYEHVYLTDGTRTFIHELAHTFAANGKFLLVDFQKLNEGNIA</sequence>
<dbReference type="Proteomes" id="UP001428341">
    <property type="component" value="Unassembled WGS sequence"/>
</dbReference>
<dbReference type="AlphaFoldDB" id="A0AAP0Q8Y2"/>
<reference evidence="1 2" key="1">
    <citation type="submission" date="2024-05" db="EMBL/GenBank/DDBJ databases">
        <title>Haplotype-resolved chromosome-level genome assembly of Huyou (Citrus changshanensis).</title>
        <authorList>
            <person name="Miao C."/>
            <person name="Chen W."/>
            <person name="Wu Y."/>
            <person name="Wang L."/>
            <person name="Zhao S."/>
            <person name="Grierson D."/>
            <person name="Xu C."/>
            <person name="Chen K."/>
        </authorList>
    </citation>
    <scope>NUCLEOTIDE SEQUENCE [LARGE SCALE GENOMIC DNA]</scope>
    <source>
        <strain evidence="1">01-14</strain>
        <tissue evidence="1">Leaf</tissue>
    </source>
</reference>